<dbReference type="RefSeq" id="WP_094233973.1">
    <property type="nucleotide sequence ID" value="NZ_CP016199.1"/>
</dbReference>
<keyword evidence="3" id="KW-0804">Transcription</keyword>
<protein>
    <submittedName>
        <fullName evidence="5">MarR family transcriptional regulator</fullName>
    </submittedName>
</protein>
<dbReference type="Gene3D" id="1.10.10.10">
    <property type="entry name" value="Winged helix-like DNA-binding domain superfamily/Winged helix DNA-binding domain"/>
    <property type="match status" value="1"/>
</dbReference>
<dbReference type="Pfam" id="PF01047">
    <property type="entry name" value="MarR"/>
    <property type="match status" value="1"/>
</dbReference>
<dbReference type="InterPro" id="IPR000835">
    <property type="entry name" value="HTH_MarR-typ"/>
</dbReference>
<dbReference type="PANTHER" id="PTHR42756:SF1">
    <property type="entry name" value="TRANSCRIPTIONAL REPRESSOR OF EMRAB OPERON"/>
    <property type="match status" value="1"/>
</dbReference>
<dbReference type="PRINTS" id="PR00598">
    <property type="entry name" value="HTHMARR"/>
</dbReference>
<dbReference type="InterPro" id="IPR036388">
    <property type="entry name" value="WH-like_DNA-bd_sf"/>
</dbReference>
<dbReference type="GO" id="GO:0003700">
    <property type="term" value="F:DNA-binding transcription factor activity"/>
    <property type="evidence" value="ECO:0007669"/>
    <property type="project" value="InterPro"/>
</dbReference>
<dbReference type="PROSITE" id="PS50995">
    <property type="entry name" value="HTH_MARR_2"/>
    <property type="match status" value="1"/>
</dbReference>
<organism evidence="5 6">
    <name type="scientific">Mogibacterium pumilum</name>
    <dbReference type="NCBI Taxonomy" id="86332"/>
    <lineage>
        <taxon>Bacteria</taxon>
        <taxon>Bacillati</taxon>
        <taxon>Bacillota</taxon>
        <taxon>Clostridia</taxon>
        <taxon>Peptostreptococcales</taxon>
        <taxon>Anaerovoracaceae</taxon>
        <taxon>Mogibacterium</taxon>
    </lineage>
</organism>
<sequence length="153" mass="17958">MLTEVFAEVYEKFKLNLYKHMFVNGGSKGNELTATETFTLEVIHAMKNPKVSQLAEFLEMSTPNVAYKISSLMKKGYIEKIQSKEDKREFILKETQKFHEYYKAKNSYIPIVLDRLAKRFTKEEIDNLEHILKVMSDEFMGEVNRFIADNKVD</sequence>
<evidence type="ECO:0000256" key="3">
    <source>
        <dbReference type="ARBA" id="ARBA00023163"/>
    </source>
</evidence>
<evidence type="ECO:0000313" key="5">
    <source>
        <dbReference type="EMBL" id="ASS37747.1"/>
    </source>
</evidence>
<dbReference type="PANTHER" id="PTHR42756">
    <property type="entry name" value="TRANSCRIPTIONAL REGULATOR, MARR"/>
    <property type="match status" value="1"/>
</dbReference>
<proteinExistence type="predicted"/>
<keyword evidence="2" id="KW-0238">DNA-binding</keyword>
<feature type="domain" description="HTH marR-type" evidence="4">
    <location>
        <begin position="1"/>
        <end position="137"/>
    </location>
</feature>
<dbReference type="AlphaFoldDB" id="A0A223AS29"/>
<accession>A0A223AS29</accession>
<reference evidence="6" key="1">
    <citation type="submission" date="2016-05" db="EMBL/GenBank/DDBJ databases">
        <authorList>
            <person name="Holder M.E."/>
            <person name="Ajami N.J."/>
            <person name="Petrosino J.F."/>
        </authorList>
    </citation>
    <scope>NUCLEOTIDE SEQUENCE [LARGE SCALE GENOMIC DNA]</scope>
    <source>
        <strain evidence="6">ATCC 700696</strain>
    </source>
</reference>
<dbReference type="InterPro" id="IPR036390">
    <property type="entry name" value="WH_DNA-bd_sf"/>
</dbReference>
<name>A0A223AS29_9FIRM</name>
<evidence type="ECO:0000313" key="6">
    <source>
        <dbReference type="Proteomes" id="UP000214689"/>
    </source>
</evidence>
<dbReference type="SMART" id="SM00347">
    <property type="entry name" value="HTH_MARR"/>
    <property type="match status" value="1"/>
</dbReference>
<evidence type="ECO:0000256" key="2">
    <source>
        <dbReference type="ARBA" id="ARBA00023125"/>
    </source>
</evidence>
<dbReference type="OrthoDB" id="2323705at2"/>
<dbReference type="EMBL" id="CP016199">
    <property type="protein sequence ID" value="ASS37747.1"/>
    <property type="molecule type" value="Genomic_DNA"/>
</dbReference>
<evidence type="ECO:0000259" key="4">
    <source>
        <dbReference type="PROSITE" id="PS50995"/>
    </source>
</evidence>
<dbReference type="Proteomes" id="UP000214689">
    <property type="component" value="Chromosome"/>
</dbReference>
<evidence type="ECO:0000256" key="1">
    <source>
        <dbReference type="ARBA" id="ARBA00023015"/>
    </source>
</evidence>
<dbReference type="SUPFAM" id="SSF46785">
    <property type="entry name" value="Winged helix' DNA-binding domain"/>
    <property type="match status" value="1"/>
</dbReference>
<keyword evidence="6" id="KW-1185">Reference proteome</keyword>
<keyword evidence="1" id="KW-0805">Transcription regulation</keyword>
<dbReference type="GO" id="GO:0003677">
    <property type="term" value="F:DNA binding"/>
    <property type="evidence" value="ECO:0007669"/>
    <property type="project" value="UniProtKB-KW"/>
</dbReference>
<gene>
    <name evidence="5" type="ORF">AXF17_04285</name>
</gene>